<dbReference type="InterPro" id="IPR003439">
    <property type="entry name" value="ABC_transporter-like_ATP-bd"/>
</dbReference>
<dbReference type="GO" id="GO:0015833">
    <property type="term" value="P:peptide transport"/>
    <property type="evidence" value="ECO:0007669"/>
    <property type="project" value="InterPro"/>
</dbReference>
<dbReference type="AlphaFoldDB" id="D5E5E2"/>
<comment type="similarity">
    <text evidence="1">Belongs to the ABC transporter superfamily.</text>
</comment>
<keyword evidence="2" id="KW-0813">Transport</keyword>
<dbReference type="eggNOG" id="COG0444">
    <property type="taxonomic scope" value="Bacteria"/>
</dbReference>
<protein>
    <submittedName>
        <fullName evidence="6">Oligopeptide ABC transporter, ATP-binding protein OppF</fullName>
    </submittedName>
</protein>
<dbReference type="HOGENOM" id="CLU_000604_1_23_14"/>
<dbReference type="CDD" id="cd03257">
    <property type="entry name" value="ABC_NikE_OppD_transporters"/>
    <property type="match status" value="1"/>
</dbReference>
<organism evidence="6 7">
    <name type="scientific">Mycoplasma crocodyli (strain ATCC 51981 / MP145)</name>
    <dbReference type="NCBI Taxonomy" id="512564"/>
    <lineage>
        <taxon>Bacteria</taxon>
        <taxon>Bacillati</taxon>
        <taxon>Mycoplasmatota</taxon>
        <taxon>Mollicutes</taxon>
        <taxon>Mycoplasmataceae</taxon>
        <taxon>Mycoplasma</taxon>
    </lineage>
</organism>
<dbReference type="PROSITE" id="PS50893">
    <property type="entry name" value="ABC_TRANSPORTER_2"/>
    <property type="match status" value="1"/>
</dbReference>
<evidence type="ECO:0000259" key="5">
    <source>
        <dbReference type="PROSITE" id="PS50893"/>
    </source>
</evidence>
<dbReference type="InterPro" id="IPR017871">
    <property type="entry name" value="ABC_transporter-like_CS"/>
</dbReference>
<dbReference type="Proteomes" id="UP000001845">
    <property type="component" value="Chromosome"/>
</dbReference>
<evidence type="ECO:0000256" key="3">
    <source>
        <dbReference type="ARBA" id="ARBA00022741"/>
    </source>
</evidence>
<keyword evidence="4 6" id="KW-0067">ATP-binding</keyword>
<dbReference type="OrthoDB" id="9779287at2"/>
<dbReference type="KEGG" id="mcd:MCRO_0346"/>
<dbReference type="PANTHER" id="PTHR43776">
    <property type="entry name" value="TRANSPORT ATP-BINDING PROTEIN"/>
    <property type="match status" value="1"/>
</dbReference>
<dbReference type="SUPFAM" id="SSF52540">
    <property type="entry name" value="P-loop containing nucleoside triphosphate hydrolases"/>
    <property type="match status" value="1"/>
</dbReference>
<dbReference type="SMART" id="SM00382">
    <property type="entry name" value="AAA"/>
    <property type="match status" value="1"/>
</dbReference>
<evidence type="ECO:0000313" key="7">
    <source>
        <dbReference type="Proteomes" id="UP000001845"/>
    </source>
</evidence>
<dbReference type="EMBL" id="CP001991">
    <property type="protein sequence ID" value="ADE19426.1"/>
    <property type="molecule type" value="Genomic_DNA"/>
</dbReference>
<dbReference type="InterPro" id="IPR003593">
    <property type="entry name" value="AAA+_ATPase"/>
</dbReference>
<reference evidence="6 7" key="3">
    <citation type="journal article" date="2011" name="J. Bacteriol.">
        <title>Genome sequences of Mycoplasma alligatoris A21JP2T and Mycoplasma crocodyli MP145T.</title>
        <authorList>
            <person name="Brown D.R."/>
            <person name="Farmerie W.G."/>
            <person name="May M."/>
            <person name="Benders G.A."/>
            <person name="Durkin A.S."/>
            <person name="Hlavinka K."/>
            <person name="Hostetler J."/>
            <person name="Jackson J."/>
            <person name="Johnson J."/>
            <person name="Miller R.H."/>
            <person name="Paralanov V."/>
            <person name="Radune D."/>
            <person name="Szczypinski B."/>
            <person name="Glass J.I."/>
        </authorList>
    </citation>
    <scope>NUCLEOTIDE SEQUENCE [LARGE SCALE GENOMIC DNA]</scope>
    <source>
        <strain evidence="7">ATCC 51981 / MP145</strain>
    </source>
</reference>
<dbReference type="GO" id="GO:0016887">
    <property type="term" value="F:ATP hydrolysis activity"/>
    <property type="evidence" value="ECO:0007669"/>
    <property type="project" value="InterPro"/>
</dbReference>
<keyword evidence="7" id="KW-1185">Reference proteome</keyword>
<keyword evidence="3" id="KW-0547">Nucleotide-binding</keyword>
<dbReference type="STRING" id="512564.MCRO_0346"/>
<feature type="domain" description="ABC transporter" evidence="5">
    <location>
        <begin position="40"/>
        <end position="382"/>
    </location>
</feature>
<dbReference type="RefSeq" id="WP_013054203.1">
    <property type="nucleotide sequence ID" value="NC_014014.1"/>
</dbReference>
<dbReference type="InterPro" id="IPR050319">
    <property type="entry name" value="ABC_transp_ATP-bind"/>
</dbReference>
<reference key="2">
    <citation type="submission" date="2010-03" db="EMBL/GenBank/DDBJ databases">
        <authorList>
            <person name="Ma Z."/>
            <person name="Wang X."/>
            <person name="Liu H."/>
        </authorList>
    </citation>
    <scope>NUCLEOTIDE SEQUENCE</scope>
    <source>
        <strain>MP145</strain>
    </source>
</reference>
<evidence type="ECO:0000313" key="6">
    <source>
        <dbReference type="EMBL" id="ADE19426.1"/>
    </source>
</evidence>
<dbReference type="InterPro" id="IPR013563">
    <property type="entry name" value="Oligopep_ABC_C"/>
</dbReference>
<dbReference type="PANTHER" id="PTHR43776:SF7">
    <property type="entry name" value="D,D-DIPEPTIDE TRANSPORT ATP-BINDING PROTEIN DDPF-RELATED"/>
    <property type="match status" value="1"/>
</dbReference>
<dbReference type="Pfam" id="PF08352">
    <property type="entry name" value="oligo_HPY"/>
    <property type="match status" value="1"/>
</dbReference>
<dbReference type="GO" id="GO:0005524">
    <property type="term" value="F:ATP binding"/>
    <property type="evidence" value="ECO:0007669"/>
    <property type="project" value="UniProtKB-KW"/>
</dbReference>
<dbReference type="GO" id="GO:0055085">
    <property type="term" value="P:transmembrane transport"/>
    <property type="evidence" value="ECO:0007669"/>
    <property type="project" value="UniProtKB-ARBA"/>
</dbReference>
<dbReference type="Pfam" id="PF00005">
    <property type="entry name" value="ABC_tran"/>
    <property type="match status" value="1"/>
</dbReference>
<gene>
    <name evidence="6" type="primary">oppF_1</name>
    <name evidence="6" type="ordered locus">MCRO_0346</name>
</gene>
<evidence type="ECO:0000256" key="4">
    <source>
        <dbReference type="ARBA" id="ARBA00022840"/>
    </source>
</evidence>
<dbReference type="PROSITE" id="PS00211">
    <property type="entry name" value="ABC_TRANSPORTER_1"/>
    <property type="match status" value="1"/>
</dbReference>
<dbReference type="Gene3D" id="3.40.50.300">
    <property type="entry name" value="P-loop containing nucleotide triphosphate hydrolases"/>
    <property type="match status" value="1"/>
</dbReference>
<name>D5E5E2_MYCCM</name>
<reference evidence="7" key="1">
    <citation type="submission" date="2010-03" db="EMBL/GenBank/DDBJ databases">
        <title>The complete genome of Mycoplasma crocodyli MP145.</title>
        <authorList>
            <person name="Glass J.I."/>
            <person name="Durkin A.S."/>
            <person name="Hostetler J."/>
            <person name="Jackson J."/>
            <person name="Johnson J."/>
            <person name="May M.A."/>
            <person name="Paralanov V."/>
            <person name="Radune D."/>
            <person name="Szczypinski B."/>
            <person name="Brown D.R."/>
        </authorList>
    </citation>
    <scope>NUCLEOTIDE SEQUENCE [LARGE SCALE GENOMIC DNA]</scope>
    <source>
        <strain evidence="7">ATCC 51981 / MP145</strain>
    </source>
</reference>
<evidence type="ECO:0000256" key="1">
    <source>
        <dbReference type="ARBA" id="ARBA00005417"/>
    </source>
</evidence>
<sequence length="441" mass="50388">MDKKYYCEKMPLGKKVCRLILPGTEQMLNAYPNKKTLVSLRHLDINYGAGVKAFAAIKDLNLNIYEGEVLGLVGESGSGKSTTGRAIIGLTPHSFGYIKIKDTVIPKNISKGLKTTKKYKNMISFMINNVQMIFQDPTNSLNPYKNVEWVVSEGLLNSKNADYLFHINFDQQVLSNVYNQVLKLEPERPIYDDLLSIYREVEKGIEESFKIVFEDLFDKISKRYVANRDLYENVMKYITSAKEEKLVVKNASYKDCKKMLIINMLKQVGLDETVLGRFPLEFSGGQQQRLGICRSIILKPKLLIADEPISALDVSIQAQVINIFKELKEKFHLTILFIAHDLRMVEYISDRIAVINKGTLLEVGTSQEIVKNALHPYTKSLLDAVPSIESKKGSLLGYQYNPAIHDYDETKQPKWQKINKDHFVLASDEELESFKLIERIR</sequence>
<accession>D5E5E2</accession>
<evidence type="ECO:0000256" key="2">
    <source>
        <dbReference type="ARBA" id="ARBA00022448"/>
    </source>
</evidence>
<proteinExistence type="inferred from homology"/>
<dbReference type="InterPro" id="IPR027417">
    <property type="entry name" value="P-loop_NTPase"/>
</dbReference>